<dbReference type="PROSITE" id="PS00070">
    <property type="entry name" value="ALDEHYDE_DEHYDR_CYS"/>
    <property type="match status" value="1"/>
</dbReference>
<comment type="caution">
    <text evidence="4">The sequence shown here is derived from an EMBL/GenBank/DDBJ whole genome shotgun (WGS) entry which is preliminary data.</text>
</comment>
<evidence type="ECO:0000313" key="4">
    <source>
        <dbReference type="EMBL" id="CAJ0809065.1"/>
    </source>
</evidence>
<sequence length="485" mass="52374">MEATQMLEVLEGGRRYDAVIAGRPISRRTFPVTNPATQNVFAHVTDCDAEDAILALRATESAFESWKQTTATYRAGLLKAWHAEIMRNQDALAHALSSEMGKPFTEARGEIAYAAAYVELYAEEATRVYGETFPSQHANKRLLASRQAVGPVYAITPWNFPAAMITRKVAPALAAGCTVIVKPAEQTPITALILASLWLAVGGPEGTLQVVTAADPLPVSKVMFDSPSIRKLTFTGSTPVGRKLYEQSARTLKRVSLELGGHAPFLIFEDADIDRAVHEVMLCKFRNAGQTCVCTNRIYVQRSIADKFAARLSEAVRNLKVGDPSRTDTQIGPLVDGDALAKVQRHVDDATSKGAKILVGGSSPGGLYYTPTVLSNVQPGMLILEEETFGPVAPLLVFDDEEEAIAKANDTPYGLAAYLYTRDLSRAMRVSERLEYGIVGVNDGAPSTAQAPFGGVKDSGLGREGGKWGLEEFLTIKFVSFALDS</sequence>
<evidence type="ECO:0000259" key="3">
    <source>
        <dbReference type="Pfam" id="PF00171"/>
    </source>
</evidence>
<dbReference type="EMBL" id="CATZLL010000001">
    <property type="protein sequence ID" value="CAJ0809065.1"/>
    <property type="molecule type" value="Genomic_DNA"/>
</dbReference>
<dbReference type="Proteomes" id="UP001189757">
    <property type="component" value="Unassembled WGS sequence"/>
</dbReference>
<dbReference type="InterPro" id="IPR015590">
    <property type="entry name" value="Aldehyde_DH_dom"/>
</dbReference>
<dbReference type="SUPFAM" id="SSF53720">
    <property type="entry name" value="ALDH-like"/>
    <property type="match status" value="1"/>
</dbReference>
<keyword evidence="5" id="KW-1185">Reference proteome</keyword>
<dbReference type="InterPro" id="IPR016163">
    <property type="entry name" value="Ald_DH_C"/>
</dbReference>
<dbReference type="Pfam" id="PF00171">
    <property type="entry name" value="Aldedh"/>
    <property type="match status" value="1"/>
</dbReference>
<gene>
    <name evidence="4" type="primary">tgnE</name>
    <name evidence="4" type="ORF">LMG18101_00502</name>
</gene>
<dbReference type="Gene3D" id="3.40.605.10">
    <property type="entry name" value="Aldehyde Dehydrogenase, Chain A, domain 1"/>
    <property type="match status" value="1"/>
</dbReference>
<dbReference type="EC" id="1.2.1.24" evidence="4"/>
<dbReference type="Gene3D" id="3.40.309.10">
    <property type="entry name" value="Aldehyde Dehydrogenase, Chain A, domain 2"/>
    <property type="match status" value="1"/>
</dbReference>
<dbReference type="PANTHER" id="PTHR43353">
    <property type="entry name" value="SUCCINATE-SEMIALDEHYDE DEHYDROGENASE, MITOCHONDRIAL"/>
    <property type="match status" value="1"/>
</dbReference>
<dbReference type="RefSeq" id="WP_316680006.1">
    <property type="nucleotide sequence ID" value="NZ_CATZLL010000001.1"/>
</dbReference>
<keyword evidence="2 4" id="KW-0560">Oxidoreductase</keyword>
<feature type="domain" description="Aldehyde dehydrogenase" evidence="3">
    <location>
        <begin position="28"/>
        <end position="479"/>
    </location>
</feature>
<accession>A0ABN9JI59</accession>
<dbReference type="InterPro" id="IPR016162">
    <property type="entry name" value="Ald_DH_N"/>
</dbReference>
<dbReference type="InterPro" id="IPR050740">
    <property type="entry name" value="Aldehyde_DH_Superfamily"/>
</dbReference>
<dbReference type="GO" id="GO:0004777">
    <property type="term" value="F:succinate-semialdehyde dehydrogenase (NAD+) activity"/>
    <property type="evidence" value="ECO:0007669"/>
    <property type="project" value="UniProtKB-EC"/>
</dbReference>
<proteinExistence type="inferred from homology"/>
<organism evidence="4 5">
    <name type="scientific">Ralstonia flaminis</name>
    <dbReference type="NCBI Taxonomy" id="3058597"/>
    <lineage>
        <taxon>Bacteria</taxon>
        <taxon>Pseudomonadati</taxon>
        <taxon>Pseudomonadota</taxon>
        <taxon>Betaproteobacteria</taxon>
        <taxon>Burkholderiales</taxon>
        <taxon>Burkholderiaceae</taxon>
        <taxon>Ralstonia</taxon>
    </lineage>
</organism>
<protein>
    <submittedName>
        <fullName evidence="4">Succinate semialdehyde dehydrogenase</fullName>
        <ecNumber evidence="4">1.2.1.24</ecNumber>
    </submittedName>
</protein>
<dbReference type="InterPro" id="IPR016160">
    <property type="entry name" value="Ald_DH_CS_CYS"/>
</dbReference>
<evidence type="ECO:0000256" key="2">
    <source>
        <dbReference type="ARBA" id="ARBA00023002"/>
    </source>
</evidence>
<dbReference type="PANTHER" id="PTHR43353:SF5">
    <property type="entry name" value="SUCCINATE-SEMIALDEHYDE DEHYDROGENASE, MITOCHONDRIAL"/>
    <property type="match status" value="1"/>
</dbReference>
<dbReference type="CDD" id="cd07103">
    <property type="entry name" value="ALDH_F5_SSADH_GabD"/>
    <property type="match status" value="1"/>
</dbReference>
<name>A0ABN9JI59_9RALS</name>
<evidence type="ECO:0000256" key="1">
    <source>
        <dbReference type="ARBA" id="ARBA00009986"/>
    </source>
</evidence>
<evidence type="ECO:0000313" key="5">
    <source>
        <dbReference type="Proteomes" id="UP001189757"/>
    </source>
</evidence>
<comment type="similarity">
    <text evidence="1">Belongs to the aldehyde dehydrogenase family.</text>
</comment>
<reference evidence="4 5" key="1">
    <citation type="submission" date="2023-07" db="EMBL/GenBank/DDBJ databases">
        <authorList>
            <person name="Peeters C."/>
        </authorList>
    </citation>
    <scope>NUCLEOTIDE SEQUENCE [LARGE SCALE GENOMIC DNA]</scope>
    <source>
        <strain evidence="4 5">LMG 18101</strain>
    </source>
</reference>
<dbReference type="InterPro" id="IPR016161">
    <property type="entry name" value="Ald_DH/histidinol_DH"/>
</dbReference>